<protein>
    <submittedName>
        <fullName evidence="1">Uncharacterized protein</fullName>
    </submittedName>
</protein>
<evidence type="ECO:0000313" key="2">
    <source>
        <dbReference type="Proteomes" id="UP000324800"/>
    </source>
</evidence>
<feature type="non-terminal residue" evidence="1">
    <location>
        <position position="1"/>
    </location>
</feature>
<gene>
    <name evidence="1" type="ORF">EZS28_054751</name>
</gene>
<sequence length="55" mass="6005">VQENLGTQPQNNQGLNALSQMEKDDLGPALVGVQEKPKSGRGIKKVKSRRLECLC</sequence>
<reference evidence="1 2" key="1">
    <citation type="submission" date="2019-03" db="EMBL/GenBank/DDBJ databases">
        <title>Single cell metagenomics reveals metabolic interactions within the superorganism composed of flagellate Streblomastix strix and complex community of Bacteroidetes bacteria on its surface.</title>
        <authorList>
            <person name="Treitli S.C."/>
            <person name="Kolisko M."/>
            <person name="Husnik F."/>
            <person name="Keeling P."/>
            <person name="Hampl V."/>
        </authorList>
    </citation>
    <scope>NUCLEOTIDE SEQUENCE [LARGE SCALE GENOMIC DNA]</scope>
    <source>
        <strain evidence="1">ST1C</strain>
    </source>
</reference>
<name>A0A5J4QGM7_9EUKA</name>
<dbReference type="Proteomes" id="UP000324800">
    <property type="component" value="Unassembled WGS sequence"/>
</dbReference>
<dbReference type="EMBL" id="SNRW01045695">
    <property type="protein sequence ID" value="KAA6319964.1"/>
    <property type="molecule type" value="Genomic_DNA"/>
</dbReference>
<proteinExistence type="predicted"/>
<organism evidence="1 2">
    <name type="scientific">Streblomastix strix</name>
    <dbReference type="NCBI Taxonomy" id="222440"/>
    <lineage>
        <taxon>Eukaryota</taxon>
        <taxon>Metamonada</taxon>
        <taxon>Preaxostyla</taxon>
        <taxon>Oxymonadida</taxon>
        <taxon>Streblomastigidae</taxon>
        <taxon>Streblomastix</taxon>
    </lineage>
</organism>
<evidence type="ECO:0000313" key="1">
    <source>
        <dbReference type="EMBL" id="KAA6319964.1"/>
    </source>
</evidence>
<accession>A0A5J4QGM7</accession>
<comment type="caution">
    <text evidence="1">The sequence shown here is derived from an EMBL/GenBank/DDBJ whole genome shotgun (WGS) entry which is preliminary data.</text>
</comment>
<dbReference type="AlphaFoldDB" id="A0A5J4QGM7"/>